<name>A0A0C3CZS5_HEBCY</name>
<dbReference type="Proteomes" id="UP000053424">
    <property type="component" value="Unassembled WGS sequence"/>
</dbReference>
<reference evidence="3 4" key="1">
    <citation type="submission" date="2014-04" db="EMBL/GenBank/DDBJ databases">
        <authorList>
            <consortium name="DOE Joint Genome Institute"/>
            <person name="Kuo A."/>
            <person name="Gay G."/>
            <person name="Dore J."/>
            <person name="Kohler A."/>
            <person name="Nagy L.G."/>
            <person name="Floudas D."/>
            <person name="Copeland A."/>
            <person name="Barry K.W."/>
            <person name="Cichocki N."/>
            <person name="Veneault-Fourrey C."/>
            <person name="LaButti K."/>
            <person name="Lindquist E.A."/>
            <person name="Lipzen A."/>
            <person name="Lundell T."/>
            <person name="Morin E."/>
            <person name="Murat C."/>
            <person name="Sun H."/>
            <person name="Tunlid A."/>
            <person name="Henrissat B."/>
            <person name="Grigoriev I.V."/>
            <person name="Hibbett D.S."/>
            <person name="Martin F."/>
            <person name="Nordberg H.P."/>
            <person name="Cantor M.N."/>
            <person name="Hua S.X."/>
        </authorList>
    </citation>
    <scope>NUCLEOTIDE SEQUENCE [LARGE SCALE GENOMIC DNA]</scope>
    <source>
        <strain evidence="4">h7</strain>
    </source>
</reference>
<dbReference type="InterPro" id="IPR033464">
    <property type="entry name" value="CSN8_PSD8_EIF3K"/>
</dbReference>
<dbReference type="OrthoDB" id="5351233at2759"/>
<organism evidence="3 4">
    <name type="scientific">Hebeloma cylindrosporum</name>
    <dbReference type="NCBI Taxonomy" id="76867"/>
    <lineage>
        <taxon>Eukaryota</taxon>
        <taxon>Fungi</taxon>
        <taxon>Dikarya</taxon>
        <taxon>Basidiomycota</taxon>
        <taxon>Agaricomycotina</taxon>
        <taxon>Agaricomycetes</taxon>
        <taxon>Agaricomycetidae</taxon>
        <taxon>Agaricales</taxon>
        <taxon>Agaricineae</taxon>
        <taxon>Hymenogastraceae</taxon>
        <taxon>Hebeloma</taxon>
    </lineage>
</organism>
<dbReference type="EMBL" id="KN831768">
    <property type="protein sequence ID" value="KIM49376.1"/>
    <property type="molecule type" value="Genomic_DNA"/>
</dbReference>
<protein>
    <recommendedName>
        <fullName evidence="2">CSN8/PSMD8/EIF3K domain-containing protein</fullName>
    </recommendedName>
</protein>
<evidence type="ECO:0000259" key="2">
    <source>
        <dbReference type="Pfam" id="PF10075"/>
    </source>
</evidence>
<sequence length="258" mass="27933">MVNGPPTPPATTAAEVQDEARSNSSTLDSPAAHSSQNAPQNRPEQYQNVLLLIGEAISARDFVRLTRIAEEADIHAGSDRQQSRLLIVAPLVLGHLVLDQLSPARYALSRLSDNLISLPLSRALVDLVTSTTNREHAKVYHQAGALLNLVGQPEFLDRDLAAIIASLVPTFIELFRSRTFRLLSKTYTSLSLSLARTYLGWPTEKIIAAAEQNGWSYNLSAQTLSPVAGAGQAGPQPPDFTSLQTFHFVADSVARLEG</sequence>
<evidence type="ECO:0000313" key="4">
    <source>
        <dbReference type="Proteomes" id="UP000053424"/>
    </source>
</evidence>
<dbReference type="HOGENOM" id="CLU_094291_0_0_1"/>
<evidence type="ECO:0000313" key="3">
    <source>
        <dbReference type="EMBL" id="KIM49376.1"/>
    </source>
</evidence>
<feature type="region of interest" description="Disordered" evidence="1">
    <location>
        <begin position="1"/>
        <end position="41"/>
    </location>
</feature>
<feature type="compositionally biased region" description="Polar residues" evidence="1">
    <location>
        <begin position="22"/>
        <end position="41"/>
    </location>
</feature>
<dbReference type="AlphaFoldDB" id="A0A0C3CZS5"/>
<reference evidence="4" key="2">
    <citation type="submission" date="2015-01" db="EMBL/GenBank/DDBJ databases">
        <title>Evolutionary Origins and Diversification of the Mycorrhizal Mutualists.</title>
        <authorList>
            <consortium name="DOE Joint Genome Institute"/>
            <consortium name="Mycorrhizal Genomics Consortium"/>
            <person name="Kohler A."/>
            <person name="Kuo A."/>
            <person name="Nagy L.G."/>
            <person name="Floudas D."/>
            <person name="Copeland A."/>
            <person name="Barry K.W."/>
            <person name="Cichocki N."/>
            <person name="Veneault-Fourrey C."/>
            <person name="LaButti K."/>
            <person name="Lindquist E.A."/>
            <person name="Lipzen A."/>
            <person name="Lundell T."/>
            <person name="Morin E."/>
            <person name="Murat C."/>
            <person name="Riley R."/>
            <person name="Ohm R."/>
            <person name="Sun H."/>
            <person name="Tunlid A."/>
            <person name="Henrissat B."/>
            <person name="Grigoriev I.V."/>
            <person name="Hibbett D.S."/>
            <person name="Martin F."/>
        </authorList>
    </citation>
    <scope>NUCLEOTIDE SEQUENCE [LARGE SCALE GENOMIC DNA]</scope>
    <source>
        <strain evidence="4">h7</strain>
    </source>
</reference>
<dbReference type="Pfam" id="PF10075">
    <property type="entry name" value="CSN8_PSD8_EIF3K"/>
    <property type="match status" value="1"/>
</dbReference>
<proteinExistence type="predicted"/>
<gene>
    <name evidence="3" type="ORF">M413DRAFT_438565</name>
</gene>
<evidence type="ECO:0000256" key="1">
    <source>
        <dbReference type="SAM" id="MobiDB-lite"/>
    </source>
</evidence>
<dbReference type="STRING" id="686832.A0A0C3CZS5"/>
<feature type="domain" description="CSN8/PSMD8/EIF3K" evidence="2">
    <location>
        <begin position="87"/>
        <end position="221"/>
    </location>
</feature>
<accession>A0A0C3CZS5</accession>
<keyword evidence="4" id="KW-1185">Reference proteome</keyword>